<keyword evidence="2" id="KW-1185">Reference proteome</keyword>
<reference evidence="1" key="1">
    <citation type="submission" date="2023-08" db="EMBL/GenBank/DDBJ databases">
        <title>Nitrogen cycling bacteria in agricultural field soils.</title>
        <authorList>
            <person name="Jang J."/>
        </authorList>
    </citation>
    <scope>NUCLEOTIDE SEQUENCE</scope>
    <source>
        <strain evidence="1">PS3-36</strain>
    </source>
</reference>
<accession>A0AA90TR19</accession>
<protein>
    <submittedName>
        <fullName evidence="1">Uncharacterized protein</fullName>
    </submittedName>
</protein>
<gene>
    <name evidence="1" type="ORF">RCG21_21565</name>
</gene>
<sequence length="46" mass="5608">MVKLWKYIVEWLEVLDKAYQVAEKKREHTFVEMLKETAAKINREVI</sequence>
<evidence type="ECO:0000313" key="1">
    <source>
        <dbReference type="EMBL" id="MDQ6598906.1"/>
    </source>
</evidence>
<comment type="caution">
    <text evidence="1">The sequence shown here is derived from an EMBL/GenBank/DDBJ whole genome shotgun (WGS) entry which is preliminary data.</text>
</comment>
<dbReference type="Proteomes" id="UP001178888">
    <property type="component" value="Unassembled WGS sequence"/>
</dbReference>
<dbReference type="RefSeq" id="WP_165976363.1">
    <property type="nucleotide sequence ID" value="NZ_JAVGVR010000001.1"/>
</dbReference>
<evidence type="ECO:0000313" key="2">
    <source>
        <dbReference type="Proteomes" id="UP001178888"/>
    </source>
</evidence>
<dbReference type="EMBL" id="JAVGVR010000001">
    <property type="protein sequence ID" value="MDQ6598906.1"/>
    <property type="molecule type" value="Genomic_DNA"/>
</dbReference>
<name>A0AA90TR19_9BACI</name>
<dbReference type="AlphaFoldDB" id="A0AA90TR19"/>
<proteinExistence type="predicted"/>
<organism evidence="1 2">
    <name type="scientific">Bacillus salipaludis</name>
    <dbReference type="NCBI Taxonomy" id="2547811"/>
    <lineage>
        <taxon>Bacteria</taxon>
        <taxon>Bacillati</taxon>
        <taxon>Bacillota</taxon>
        <taxon>Bacilli</taxon>
        <taxon>Bacillales</taxon>
        <taxon>Bacillaceae</taxon>
        <taxon>Bacillus</taxon>
    </lineage>
</organism>